<name>A0AAJ0GAA9_9PEZI</name>
<dbReference type="Proteomes" id="UP001271007">
    <property type="component" value="Unassembled WGS sequence"/>
</dbReference>
<dbReference type="EMBL" id="JAWDJX010000068">
    <property type="protein sequence ID" value="KAK3047106.1"/>
    <property type="molecule type" value="Genomic_DNA"/>
</dbReference>
<feature type="region of interest" description="Disordered" evidence="1">
    <location>
        <begin position="1"/>
        <end position="119"/>
    </location>
</feature>
<protein>
    <submittedName>
        <fullName evidence="2">Uncharacterized protein</fullName>
    </submittedName>
</protein>
<evidence type="ECO:0000256" key="1">
    <source>
        <dbReference type="SAM" id="MobiDB-lite"/>
    </source>
</evidence>
<evidence type="ECO:0000313" key="2">
    <source>
        <dbReference type="EMBL" id="KAK3047106.1"/>
    </source>
</evidence>
<evidence type="ECO:0000313" key="3">
    <source>
        <dbReference type="Proteomes" id="UP001271007"/>
    </source>
</evidence>
<sequence>MTESEEPITEQDPKYTTPPPPPPMTSPSGAPRKPRGPFTKFGPLRSDMDEPPLATHWDGPPAMMNRPPPPSVMDEPPHLPTKDGPPAIMTGPAPKRGEPLNTAPAFHHAATPSDQPINEPAPASTIPTPPWLLTGDIEYTLENAIAFFEVSFYNARTHPHLIDIEHHVADSLAYFGASDQVKRWIRLNAAALVCALDLRAWMEMREALAKSFAVVIEACSWIGEFGALKEEVEGRRSVWVDLIEEDIVQGQLEELDSCVSTLRATHKADPSDDTVYARLHAATVHATDDYLVSPGYHELCAEYMTCCAASP</sequence>
<dbReference type="AlphaFoldDB" id="A0AAJ0GAA9"/>
<keyword evidence="3" id="KW-1185">Reference proteome</keyword>
<comment type="caution">
    <text evidence="2">The sequence shown here is derived from an EMBL/GenBank/DDBJ whole genome shotgun (WGS) entry which is preliminary data.</text>
</comment>
<gene>
    <name evidence="2" type="ORF">LTR09_011438</name>
</gene>
<organism evidence="2 3">
    <name type="scientific">Extremus antarcticus</name>
    <dbReference type="NCBI Taxonomy" id="702011"/>
    <lineage>
        <taxon>Eukaryota</taxon>
        <taxon>Fungi</taxon>
        <taxon>Dikarya</taxon>
        <taxon>Ascomycota</taxon>
        <taxon>Pezizomycotina</taxon>
        <taxon>Dothideomycetes</taxon>
        <taxon>Dothideomycetidae</taxon>
        <taxon>Mycosphaerellales</taxon>
        <taxon>Extremaceae</taxon>
        <taxon>Extremus</taxon>
    </lineage>
</organism>
<proteinExistence type="predicted"/>
<accession>A0AAJ0GAA9</accession>
<reference evidence="2" key="1">
    <citation type="submission" date="2023-04" db="EMBL/GenBank/DDBJ databases">
        <title>Black Yeasts Isolated from many extreme environments.</title>
        <authorList>
            <person name="Coleine C."/>
            <person name="Stajich J.E."/>
            <person name="Selbmann L."/>
        </authorList>
    </citation>
    <scope>NUCLEOTIDE SEQUENCE</scope>
    <source>
        <strain evidence="2">CCFEE 5312</strain>
    </source>
</reference>
<feature type="compositionally biased region" description="Pro residues" evidence="1">
    <location>
        <begin position="16"/>
        <end position="25"/>
    </location>
</feature>